<dbReference type="EMBL" id="JALJOQ010000168">
    <property type="protein sequence ID" value="KAK9792041.1"/>
    <property type="molecule type" value="Genomic_DNA"/>
</dbReference>
<gene>
    <name evidence="1" type="ORF">WJX73_001861</name>
</gene>
<proteinExistence type="predicted"/>
<organism evidence="1 2">
    <name type="scientific">Symbiochloris irregularis</name>
    <dbReference type="NCBI Taxonomy" id="706552"/>
    <lineage>
        <taxon>Eukaryota</taxon>
        <taxon>Viridiplantae</taxon>
        <taxon>Chlorophyta</taxon>
        <taxon>core chlorophytes</taxon>
        <taxon>Trebouxiophyceae</taxon>
        <taxon>Trebouxiales</taxon>
        <taxon>Trebouxiaceae</taxon>
        <taxon>Symbiochloris</taxon>
    </lineage>
</organism>
<keyword evidence="2" id="KW-1185">Reference proteome</keyword>
<evidence type="ECO:0000313" key="1">
    <source>
        <dbReference type="EMBL" id="KAK9792041.1"/>
    </source>
</evidence>
<reference evidence="1 2" key="1">
    <citation type="journal article" date="2024" name="Nat. Commun.">
        <title>Phylogenomics reveals the evolutionary origins of lichenization in chlorophyte algae.</title>
        <authorList>
            <person name="Puginier C."/>
            <person name="Libourel C."/>
            <person name="Otte J."/>
            <person name="Skaloud P."/>
            <person name="Haon M."/>
            <person name="Grisel S."/>
            <person name="Petersen M."/>
            <person name="Berrin J.G."/>
            <person name="Delaux P.M."/>
            <person name="Dal Grande F."/>
            <person name="Keller J."/>
        </authorList>
    </citation>
    <scope>NUCLEOTIDE SEQUENCE [LARGE SCALE GENOMIC DNA]</scope>
    <source>
        <strain evidence="1 2">SAG 2036</strain>
    </source>
</reference>
<dbReference type="Pfam" id="PF06405">
    <property type="entry name" value="RCC_reductase"/>
    <property type="match status" value="1"/>
</dbReference>
<dbReference type="Gene3D" id="3.40.1500.20">
    <property type="match status" value="1"/>
</dbReference>
<sequence>MCFGGRAAGRTFNSNFHCSKLSNFESFALQSAGMFKHAANKLTAKRPYLQVWREGFAELSQRLIAALDLHPEPTKLSAEGLLTHETPNREVHCAIQVGTGRSVQWAHFTKTTLAHADISVLRLNMFPDATTRAPKLDVEFFYGFGFANMYINLVPRTNLITDPEYVTKYYRQPGWGGSDKSIFDLKLECEADPAFKPFLSRSLDMRVLAGQVALFYTAEGNEENAHKIVGIASQAVDMWLAMMSDPEGGQGLTHQESIMLGQLDKHLLNWSRLDPDIKKASAVLGEETTERTLQLYTKDPAILLNGNS</sequence>
<evidence type="ECO:0008006" key="3">
    <source>
        <dbReference type="Google" id="ProtNLM"/>
    </source>
</evidence>
<dbReference type="GO" id="GO:0051743">
    <property type="term" value="F:red chlorophyll catabolite reductase activity"/>
    <property type="evidence" value="ECO:0007669"/>
    <property type="project" value="InterPro"/>
</dbReference>
<dbReference type="Proteomes" id="UP001465755">
    <property type="component" value="Unassembled WGS sequence"/>
</dbReference>
<accession>A0AAW1NRS7</accession>
<evidence type="ECO:0000313" key="2">
    <source>
        <dbReference type="Proteomes" id="UP001465755"/>
    </source>
</evidence>
<protein>
    <recommendedName>
        <fullName evidence="3">Red chlorophyll catabolite reductase</fullName>
    </recommendedName>
</protein>
<dbReference type="InterPro" id="IPR009439">
    <property type="entry name" value="RCC_reductase"/>
</dbReference>
<dbReference type="AlphaFoldDB" id="A0AAW1NRS7"/>
<name>A0AAW1NRS7_9CHLO</name>
<comment type="caution">
    <text evidence="1">The sequence shown here is derived from an EMBL/GenBank/DDBJ whole genome shotgun (WGS) entry which is preliminary data.</text>
</comment>